<evidence type="ECO:0000313" key="2">
    <source>
        <dbReference type="Proteomes" id="UP000619170"/>
    </source>
</evidence>
<accession>A0ABR9NNK8</accession>
<comment type="caution">
    <text evidence="1">The sequence shown here is derived from an EMBL/GenBank/DDBJ whole genome shotgun (WGS) entry which is preliminary data.</text>
</comment>
<sequence length="212" mass="24958">MENINFDHRLKTIYDEQGERSSIAPKRKNESSDFLKDIKGDFNDNEKNGKLTTQKNNIEKKTMNFSKIYDFGKTAVNHLSYLNSIGNNISYQKYNSLLVQYEDLSYESYENRENNFISKKLRLDRSDTKIDLFSKNEDIFMENHISKLNASVKQTVFTSPLLLKKNIILTSSEIFIRDYDGDQTELLENIKRQLPDNIDRIWLNGKMIWSKT</sequence>
<proteinExistence type="predicted"/>
<reference evidence="2" key="2">
    <citation type="submission" date="2023-07" db="EMBL/GenBank/DDBJ databases">
        <title>Acinetobacter oleivorans assembled AC1583.</title>
        <authorList>
            <person name="Yeo C.C."/>
        </authorList>
    </citation>
    <scope>NUCLEOTIDE SEQUENCE [LARGE SCALE GENOMIC DNA]</scope>
    <source>
        <strain evidence="2">AC1583</strain>
    </source>
</reference>
<reference evidence="1 2" key="1">
    <citation type="submission" date="2020-10" db="EMBL/GenBank/DDBJ databases">
        <authorList>
            <person name="Mohd Rani F."/>
        </authorList>
    </citation>
    <scope>NUCLEOTIDE SEQUENCE [LARGE SCALE GENOMIC DNA]</scope>
    <source>
        <strain evidence="1 2">AC1583</strain>
    </source>
</reference>
<protein>
    <submittedName>
        <fullName evidence="1">Uncharacterized protein</fullName>
    </submittedName>
</protein>
<dbReference type="EMBL" id="JADAZL010000012">
    <property type="protein sequence ID" value="MBE2166335.1"/>
    <property type="molecule type" value="Genomic_DNA"/>
</dbReference>
<dbReference type="RefSeq" id="WP_192835043.1">
    <property type="nucleotide sequence ID" value="NZ_JADAZL010000012.1"/>
</dbReference>
<name>A0ABR9NNK8_9GAMM</name>
<keyword evidence="2" id="KW-1185">Reference proteome</keyword>
<organism evidence="1 2">
    <name type="scientific">Acinetobacter oleivorans</name>
    <dbReference type="NCBI Taxonomy" id="1148157"/>
    <lineage>
        <taxon>Bacteria</taxon>
        <taxon>Pseudomonadati</taxon>
        <taxon>Pseudomonadota</taxon>
        <taxon>Gammaproteobacteria</taxon>
        <taxon>Moraxellales</taxon>
        <taxon>Moraxellaceae</taxon>
        <taxon>Acinetobacter</taxon>
    </lineage>
</organism>
<evidence type="ECO:0000313" key="1">
    <source>
        <dbReference type="EMBL" id="MBE2166335.1"/>
    </source>
</evidence>
<dbReference type="Proteomes" id="UP000619170">
    <property type="component" value="Unassembled WGS sequence"/>
</dbReference>
<gene>
    <name evidence="1" type="ORF">IIQ43_17595</name>
</gene>